<organism evidence="2 3">
    <name type="scientific">Vibrio mimicus</name>
    <dbReference type="NCBI Taxonomy" id="674"/>
    <lineage>
        <taxon>Bacteria</taxon>
        <taxon>Pseudomonadati</taxon>
        <taxon>Pseudomonadota</taxon>
        <taxon>Gammaproteobacteria</taxon>
        <taxon>Vibrionales</taxon>
        <taxon>Vibrionaceae</taxon>
        <taxon>Vibrio</taxon>
    </lineage>
</organism>
<dbReference type="OrthoDB" id="9768262at2"/>
<accession>A0A2J9UWC5</accession>
<dbReference type="EMBL" id="LOSJ02000002">
    <property type="protein sequence ID" value="PNM55827.1"/>
    <property type="molecule type" value="Genomic_DNA"/>
</dbReference>
<name>A0A2J9UWC5_VIBMI</name>
<dbReference type="RefSeq" id="WP_000232967.1">
    <property type="nucleotide sequence ID" value="NZ_CAWMSS010000001.1"/>
</dbReference>
<protein>
    <submittedName>
        <fullName evidence="2">Fe-S cluster assembly protein SufD</fullName>
    </submittedName>
</protein>
<dbReference type="InterPro" id="IPR011542">
    <property type="entry name" value="SUF_FeS_clus_asmbl_SufD"/>
</dbReference>
<evidence type="ECO:0000313" key="3">
    <source>
        <dbReference type="Proteomes" id="UP000053748"/>
    </source>
</evidence>
<dbReference type="Proteomes" id="UP000053748">
    <property type="component" value="Unassembled WGS sequence"/>
</dbReference>
<gene>
    <name evidence="2" type="primary">sufD</name>
    <name evidence="2" type="ORF">AL544_006945</name>
</gene>
<dbReference type="InterPro" id="IPR000825">
    <property type="entry name" value="SUF_FeS_clus_asmbl_SufBD_core"/>
</dbReference>
<dbReference type="AlphaFoldDB" id="A0A2J9UWC5"/>
<dbReference type="PANTHER" id="PTHR43575:SF1">
    <property type="entry name" value="PROTEIN ABCI7, CHLOROPLASTIC"/>
    <property type="match status" value="1"/>
</dbReference>
<proteinExistence type="predicted"/>
<dbReference type="SUPFAM" id="SSF101960">
    <property type="entry name" value="Stabilizer of iron transporter SufD"/>
    <property type="match status" value="1"/>
</dbReference>
<evidence type="ECO:0000313" key="2">
    <source>
        <dbReference type="EMBL" id="PNM55827.1"/>
    </source>
</evidence>
<dbReference type="NCBIfam" id="TIGR01981">
    <property type="entry name" value="sufD"/>
    <property type="match status" value="1"/>
</dbReference>
<dbReference type="STRING" id="674.VM_07080"/>
<reference evidence="2" key="1">
    <citation type="submission" date="2017-12" db="EMBL/GenBank/DDBJ databases">
        <title>FDA dAtabase for Regulatory Grade micrObial Sequences (FDA-ARGOS): Supporting development and validation of Infectious Disease Dx tests.</title>
        <authorList>
            <person name="Hoffmann M."/>
            <person name="Allard M."/>
            <person name="Evans P."/>
            <person name="Brown E."/>
            <person name="Tallon L.J."/>
            <person name="Sadzewicz L."/>
            <person name="Sengamalay N."/>
            <person name="Ott S."/>
            <person name="Godinez A."/>
            <person name="Nagaraj S."/>
            <person name="Vavikolanu K."/>
            <person name="Aluvathingal J."/>
            <person name="Nadendla S."/>
            <person name="Hobson J."/>
            <person name="Sichtig H."/>
        </authorList>
    </citation>
    <scope>NUCLEOTIDE SEQUENCE [LARGE SCALE GENOMIC DNA]</scope>
    <source>
        <strain evidence="2">FDAARGOS_113</strain>
    </source>
</reference>
<dbReference type="InterPro" id="IPR037284">
    <property type="entry name" value="SUF_FeS_clus_asmbl_SufBD_sf"/>
</dbReference>
<keyword evidence="3" id="KW-1185">Reference proteome</keyword>
<feature type="domain" description="SUF system FeS cluster assembly SufBD core" evidence="1">
    <location>
        <begin position="163"/>
        <end position="390"/>
    </location>
</feature>
<dbReference type="PANTHER" id="PTHR43575">
    <property type="entry name" value="PROTEIN ABCI7, CHLOROPLASTIC"/>
    <property type="match status" value="1"/>
</dbReference>
<dbReference type="Pfam" id="PF01458">
    <property type="entry name" value="SUFBD_core"/>
    <property type="match status" value="1"/>
</dbReference>
<dbReference type="InterPro" id="IPR055346">
    <property type="entry name" value="Fe-S_cluster_assembly_SufBD"/>
</dbReference>
<comment type="caution">
    <text evidence="2">The sequence shown here is derived from an EMBL/GenBank/DDBJ whole genome shotgun (WGS) entry which is preliminary data.</text>
</comment>
<evidence type="ECO:0000259" key="1">
    <source>
        <dbReference type="Pfam" id="PF01458"/>
    </source>
</evidence>
<dbReference type="GO" id="GO:0016226">
    <property type="term" value="P:iron-sulfur cluster assembly"/>
    <property type="evidence" value="ECO:0007669"/>
    <property type="project" value="InterPro"/>
</dbReference>
<sequence length="417" mass="46688">MVGLTHKSSQQTLKQLEKLRGDAQWQQQSWAQLQEIGLPKERDEGGKYTSLNEFALLSFQAADKQPLTPETLAWLSHFEGYRLVFSNGAWLSEWSDVIPGVTITPIEQWNEQQLKQVNQSVQGEAFALLTDATANAGIHLEVSREFVADKPIYLLHVQTANRGVLCSYRHHLELARLVRCQLYEHYFSLDESHGVTCSRVSANVAEGAQLEHAKVIEEGSQQHHFAHNDLRLTRDSQAQSHSFLLRGQLIRQQTSTLLAGTGAEVQMHSLSLPEANTTSDSRTFLRHQAAHCRSYQSHKVIAKEESNAVFHGLILVDKGALKTDAQMDNHNLLLGNHSQVNSQPQLEIYADDVKCSHGATTGQIDPEQLFYLQARGIEHAKALHMLTYAFAGERIAAVSDSKLRDYLAQRVSSKLEA</sequence>